<dbReference type="InterPro" id="IPR003439">
    <property type="entry name" value="ABC_transporter-like_ATP-bd"/>
</dbReference>
<dbReference type="GO" id="GO:0005524">
    <property type="term" value="F:ATP binding"/>
    <property type="evidence" value="ECO:0007669"/>
    <property type="project" value="UniProtKB-KW"/>
</dbReference>
<gene>
    <name evidence="9" type="primary">atmD</name>
    <name evidence="9" type="ORF">BN1356_02165</name>
</gene>
<dbReference type="InterPro" id="IPR050086">
    <property type="entry name" value="MetN_ABC_transporter-like"/>
</dbReference>
<dbReference type="Proteomes" id="UP000198604">
    <property type="component" value="Unassembled WGS sequence"/>
</dbReference>
<dbReference type="STRING" id="1608583.BN1356_02165"/>
<dbReference type="SUPFAM" id="SSF52540">
    <property type="entry name" value="P-loop containing nucleoside triphosphate hydrolases"/>
    <property type="match status" value="1"/>
</dbReference>
<protein>
    <submittedName>
        <fullName evidence="9">ABC transporter ATP-binding protein</fullName>
    </submittedName>
</protein>
<dbReference type="RefSeq" id="WP_093651332.1">
    <property type="nucleotide sequence ID" value="NZ_CTEN01000004.1"/>
</dbReference>
<dbReference type="InterPro" id="IPR041701">
    <property type="entry name" value="MetN_ABC"/>
</dbReference>
<dbReference type="InterPro" id="IPR017871">
    <property type="entry name" value="ABC_transporter-like_CS"/>
</dbReference>
<evidence type="ECO:0000256" key="1">
    <source>
        <dbReference type="ARBA" id="ARBA00022448"/>
    </source>
</evidence>
<dbReference type="PANTHER" id="PTHR43166">
    <property type="entry name" value="AMINO ACID IMPORT ATP-BINDING PROTEIN"/>
    <property type="match status" value="1"/>
</dbReference>
<dbReference type="AlphaFoldDB" id="A0A0E4CTJ3"/>
<keyword evidence="4 9" id="KW-0067">ATP-binding</keyword>
<dbReference type="PANTHER" id="PTHR43166:SF30">
    <property type="entry name" value="METHIONINE IMPORT ATP-BINDING PROTEIN METN"/>
    <property type="match status" value="1"/>
</dbReference>
<dbReference type="SUPFAM" id="SSF55021">
    <property type="entry name" value="ACT-like"/>
    <property type="match status" value="1"/>
</dbReference>
<keyword evidence="1" id="KW-0813">Transport</keyword>
<evidence type="ECO:0000256" key="5">
    <source>
        <dbReference type="ARBA" id="ARBA00022967"/>
    </source>
</evidence>
<feature type="domain" description="ABC transporter" evidence="8">
    <location>
        <begin position="6"/>
        <end position="250"/>
    </location>
</feature>
<dbReference type="CDD" id="cd03258">
    <property type="entry name" value="ABC_MetN_methionine_transporter"/>
    <property type="match status" value="1"/>
</dbReference>
<dbReference type="PROSITE" id="PS00211">
    <property type="entry name" value="ABC_TRANSPORTER_1"/>
    <property type="match status" value="1"/>
</dbReference>
<keyword evidence="5" id="KW-1278">Translocase</keyword>
<organism evidence="9 10">
    <name type="scientific">Streptococcus varani</name>
    <dbReference type="NCBI Taxonomy" id="1608583"/>
    <lineage>
        <taxon>Bacteria</taxon>
        <taxon>Bacillati</taxon>
        <taxon>Bacillota</taxon>
        <taxon>Bacilli</taxon>
        <taxon>Lactobacillales</taxon>
        <taxon>Streptococcaceae</taxon>
        <taxon>Streptococcus</taxon>
    </lineage>
</organism>
<dbReference type="Pfam" id="PF09383">
    <property type="entry name" value="NIL"/>
    <property type="match status" value="1"/>
</dbReference>
<keyword evidence="2" id="KW-1003">Cell membrane</keyword>
<dbReference type="InterPro" id="IPR045865">
    <property type="entry name" value="ACT-like_dom_sf"/>
</dbReference>
<dbReference type="GO" id="GO:0006865">
    <property type="term" value="P:amino acid transport"/>
    <property type="evidence" value="ECO:0007669"/>
    <property type="project" value="UniProtKB-KW"/>
</dbReference>
<keyword evidence="10" id="KW-1185">Reference proteome</keyword>
<evidence type="ECO:0000313" key="10">
    <source>
        <dbReference type="Proteomes" id="UP000198604"/>
    </source>
</evidence>
<dbReference type="Pfam" id="PF00005">
    <property type="entry name" value="ABC_tran"/>
    <property type="match status" value="1"/>
</dbReference>
<dbReference type="Gene3D" id="3.30.70.260">
    <property type="match status" value="1"/>
</dbReference>
<dbReference type="InterPro" id="IPR003593">
    <property type="entry name" value="AAA+_ATPase"/>
</dbReference>
<evidence type="ECO:0000313" key="9">
    <source>
        <dbReference type="EMBL" id="CQR25819.1"/>
    </source>
</evidence>
<keyword evidence="7" id="KW-0472">Membrane</keyword>
<keyword evidence="6" id="KW-0029">Amino-acid transport</keyword>
<proteinExistence type="predicted"/>
<accession>A0A0E4CTJ3</accession>
<dbReference type="GO" id="GO:0016887">
    <property type="term" value="F:ATP hydrolysis activity"/>
    <property type="evidence" value="ECO:0007669"/>
    <property type="project" value="InterPro"/>
</dbReference>
<keyword evidence="3" id="KW-0547">Nucleotide-binding</keyword>
<evidence type="ECO:0000256" key="3">
    <source>
        <dbReference type="ARBA" id="ARBA00022741"/>
    </source>
</evidence>
<evidence type="ECO:0000256" key="4">
    <source>
        <dbReference type="ARBA" id="ARBA00022840"/>
    </source>
</evidence>
<evidence type="ECO:0000256" key="7">
    <source>
        <dbReference type="ARBA" id="ARBA00023136"/>
    </source>
</evidence>
<dbReference type="PROSITE" id="PS50893">
    <property type="entry name" value="ABC_TRANSPORTER_2"/>
    <property type="match status" value="1"/>
</dbReference>
<evidence type="ECO:0000259" key="8">
    <source>
        <dbReference type="PROSITE" id="PS50893"/>
    </source>
</evidence>
<evidence type="ECO:0000256" key="6">
    <source>
        <dbReference type="ARBA" id="ARBA00022970"/>
    </source>
</evidence>
<dbReference type="EMBL" id="CTEN01000004">
    <property type="protein sequence ID" value="CQR25819.1"/>
    <property type="molecule type" value="Genomic_DNA"/>
</dbReference>
<dbReference type="Gene3D" id="3.40.50.300">
    <property type="entry name" value="P-loop containing nucleotide triphosphate hydrolases"/>
    <property type="match status" value="1"/>
</dbReference>
<dbReference type="SMART" id="SM00930">
    <property type="entry name" value="NIL"/>
    <property type="match status" value="1"/>
</dbReference>
<dbReference type="InterPro" id="IPR027417">
    <property type="entry name" value="P-loop_NTPase"/>
</dbReference>
<dbReference type="SMART" id="SM00382">
    <property type="entry name" value="AAA"/>
    <property type="match status" value="1"/>
</dbReference>
<evidence type="ECO:0000256" key="2">
    <source>
        <dbReference type="ARBA" id="ARBA00022475"/>
    </source>
</evidence>
<dbReference type="InterPro" id="IPR018449">
    <property type="entry name" value="NIL_domain"/>
</dbReference>
<dbReference type="OrthoDB" id="9802264at2"/>
<sequence length="354" mass="38959">MSETIIQLENIDITFHQKKRVIEAVKDVSVTIKKGDIYGIVGYSGAGKSTLVRVINLLQIPTAGKITIGDQVTYADGRVQLNPAALRQKRQKIGMIFQHFNLMAQKTARQNVAFALRHSDLSKAERRTKVEELLELVGLADRADNYPAQLSGGQKQRVAIARALANDPEILISDESTSALDPKTTKQILALLQDLNRKLGLTVVMITHEMQIVKDICNRVAVMQNGELIEEGSVLEIFSHPKQALTQEFIKTATGIDEAMVKIEKQDIVEDMAANSILAQLKYAGHTTDEPILNDIYKRFEVTANILYGNIEILDDTPVGELVVVLSGQPEALESAQQAIIEAGVELTVLKRGA</sequence>
<reference evidence="10" key="1">
    <citation type="submission" date="2015-03" db="EMBL/GenBank/DDBJ databases">
        <authorList>
            <person name="Urmite Genomes"/>
        </authorList>
    </citation>
    <scope>NUCLEOTIDE SEQUENCE [LARGE SCALE GENOMIC DNA]</scope>
    <source>
        <strain evidence="10">FF10</strain>
    </source>
</reference>
<name>A0A0E4CTJ3_9STRE</name>